<evidence type="ECO:0000313" key="1">
    <source>
        <dbReference type="EMBL" id="KAK1862245.1"/>
    </source>
</evidence>
<name>A0ACC3BWD9_PYRYE</name>
<reference evidence="1" key="1">
    <citation type="submission" date="2019-11" db="EMBL/GenBank/DDBJ databases">
        <title>Nori genome reveals adaptations in red seaweeds to the harsh intertidal environment.</title>
        <authorList>
            <person name="Wang D."/>
            <person name="Mao Y."/>
        </authorList>
    </citation>
    <scope>NUCLEOTIDE SEQUENCE</scope>
    <source>
        <tissue evidence="1">Gametophyte</tissue>
    </source>
</reference>
<dbReference type="Proteomes" id="UP000798662">
    <property type="component" value="Chromosome 1"/>
</dbReference>
<evidence type="ECO:0000313" key="2">
    <source>
        <dbReference type="Proteomes" id="UP000798662"/>
    </source>
</evidence>
<accession>A0ACC3BWD9</accession>
<dbReference type="EMBL" id="CM020618">
    <property type="protein sequence ID" value="KAK1862245.1"/>
    <property type="molecule type" value="Genomic_DNA"/>
</dbReference>
<gene>
    <name evidence="1" type="ORF">I4F81_004819</name>
</gene>
<keyword evidence="2" id="KW-1185">Reference proteome</keyword>
<protein>
    <submittedName>
        <fullName evidence="1">Uncharacterized protein</fullName>
    </submittedName>
</protein>
<comment type="caution">
    <text evidence="1">The sequence shown here is derived from an EMBL/GenBank/DDBJ whole genome shotgun (WGS) entry which is preliminary data.</text>
</comment>
<proteinExistence type="predicted"/>
<sequence>MRGMAILPGPGDPGPALLPSPPLHRALLPAAAASAGVTRLCAPGVYTVGGRPLLGVPAGALTDHGRYVRGGGGVAGLATLLTHRCVAPTAPDTLGVVPTEGVDPVVLAGGGMAAAYALGTEWGVGEVGGIVTVTVPPFAEGGVVAALNLNTMAVRPLRFGGGLGG</sequence>
<organism evidence="1 2">
    <name type="scientific">Pyropia yezoensis</name>
    <name type="common">Susabi-nori</name>
    <name type="synonym">Porphyra yezoensis</name>
    <dbReference type="NCBI Taxonomy" id="2788"/>
    <lineage>
        <taxon>Eukaryota</taxon>
        <taxon>Rhodophyta</taxon>
        <taxon>Bangiophyceae</taxon>
        <taxon>Bangiales</taxon>
        <taxon>Bangiaceae</taxon>
        <taxon>Pyropia</taxon>
    </lineage>
</organism>